<feature type="transmembrane region" description="Helical" evidence="1">
    <location>
        <begin position="102"/>
        <end position="124"/>
    </location>
</feature>
<dbReference type="STRING" id="1817772.A2527_01685"/>
<accession>A0A1F6G5S3</accession>
<reference evidence="2 3" key="1">
    <citation type="journal article" date="2016" name="Nat. Commun.">
        <title>Thousands of microbial genomes shed light on interconnected biogeochemical processes in an aquifer system.</title>
        <authorList>
            <person name="Anantharaman K."/>
            <person name="Brown C.T."/>
            <person name="Hug L.A."/>
            <person name="Sharon I."/>
            <person name="Castelle C.J."/>
            <person name="Probst A.J."/>
            <person name="Thomas B.C."/>
            <person name="Singh A."/>
            <person name="Wilkins M.J."/>
            <person name="Karaoz U."/>
            <person name="Brodie E.L."/>
            <person name="Williams K.H."/>
            <person name="Hubbard S.S."/>
            <person name="Banfield J.F."/>
        </authorList>
    </citation>
    <scope>NUCLEOTIDE SEQUENCE [LARGE SCALE GENOMIC DNA]</scope>
</reference>
<feature type="transmembrane region" description="Helical" evidence="1">
    <location>
        <begin position="359"/>
        <end position="385"/>
    </location>
</feature>
<feature type="transmembrane region" description="Helical" evidence="1">
    <location>
        <begin position="157"/>
        <end position="172"/>
    </location>
</feature>
<protein>
    <recommendedName>
        <fullName evidence="4">YfhO family protein</fullName>
    </recommendedName>
</protein>
<keyword evidence="1" id="KW-1133">Transmembrane helix</keyword>
<feature type="transmembrane region" description="Helical" evidence="1">
    <location>
        <begin position="177"/>
        <end position="193"/>
    </location>
</feature>
<gene>
    <name evidence="2" type="ORF">A2527_01685</name>
</gene>
<feature type="transmembrane region" description="Helical" evidence="1">
    <location>
        <begin position="427"/>
        <end position="444"/>
    </location>
</feature>
<feature type="transmembrane region" description="Helical" evidence="1">
    <location>
        <begin position="332"/>
        <end position="353"/>
    </location>
</feature>
<comment type="caution">
    <text evidence="2">The sequence shown here is derived from an EMBL/GenBank/DDBJ whole genome shotgun (WGS) entry which is preliminary data.</text>
</comment>
<feature type="transmembrane region" description="Helical" evidence="1">
    <location>
        <begin position="730"/>
        <end position="752"/>
    </location>
</feature>
<feature type="transmembrane region" description="Helical" evidence="1">
    <location>
        <begin position="133"/>
        <end position="151"/>
    </location>
</feature>
<feature type="transmembrane region" description="Helical" evidence="1">
    <location>
        <begin position="303"/>
        <end position="320"/>
    </location>
</feature>
<keyword evidence="1" id="KW-0812">Transmembrane</keyword>
<feature type="transmembrane region" description="Helical" evidence="1">
    <location>
        <begin position="397"/>
        <end position="415"/>
    </location>
</feature>
<evidence type="ECO:0000313" key="2">
    <source>
        <dbReference type="EMBL" id="OGG93468.1"/>
    </source>
</evidence>
<keyword evidence="1" id="KW-0472">Membrane</keyword>
<evidence type="ECO:0000313" key="3">
    <source>
        <dbReference type="Proteomes" id="UP000178449"/>
    </source>
</evidence>
<evidence type="ECO:0000256" key="1">
    <source>
        <dbReference type="SAM" id="Phobius"/>
    </source>
</evidence>
<proteinExistence type="predicted"/>
<evidence type="ECO:0008006" key="4">
    <source>
        <dbReference type="Google" id="ProtNLM"/>
    </source>
</evidence>
<dbReference type="Proteomes" id="UP000178449">
    <property type="component" value="Unassembled WGS sequence"/>
</dbReference>
<name>A0A1F6G5S3_9PROT</name>
<sequence length="768" mass="87780">MKLQAKERVWAAYVIPVGIMLVFLVFNAGFISMKSFPRDDSAAVFIYFQHTYQEFQQTGTFPYWNPYFQYGYDDEVLNIIYNSPLSAFSMLLGKWMGLSDSWFSFNFFVYSEIFVLILGMYLLMSLFVRSKHALFVGIGALALTNIIITNIWTHSRPVYLIPLGLYFMFLGFKEKRLYYIAISFGFAATSIVGNPPYWIPIYLLIYSFLFIYLFLTYFPGIKARPALNFPNLFAFGMLGIYCGDLLYFLVQSRLGQTFLAPARDPETLKVPLEVFLSWGGNGLKTTLQPFVGFGIGGIPWTDFYLTTVGLVFLLYAFFAVRSRLALLIKLLFLLFFFLPWGEYSLVAIGAYYLPTMALFRHLVALFCVTKVFAAILIGLGVEQFLRDDPALRLQRGRLAIAVSFTATFVLAMQLYPHFSARMPNNSMEWFLTSTLVINLVLLVTIRWRLRLFLQICILLVILQSAMSFWEYTYAVEYPLDFRVKEATVVDPLTFEEKRIPNDRLQSIQGNRWLELAKVNPVVSSFLYGAEASKPISNIDFCLPYRMDRINNIGEPVHRLMQLLAPELHLSAAEPQFYQERKPNEVFLKTVGCGLPKLQLYSDFEELPQAPTADPNLLRQLLDRGVYLEAPKTGQSPIYLKPRTYPETRTLKGQGIEMVDFSNNHLELKVETPPGAAAWLIYLDSYDADWNLEVDGQPAGIWKANIAFKALKLPAGTHQVRFTFGGFIKELTYWGINLFGVVLIGLGLFIGYWRIHRGASLYPTDALKG</sequence>
<organism evidence="2 3">
    <name type="scientific">Candidatus Lambdaproteobacteria bacterium RIFOXYD2_FULL_50_16</name>
    <dbReference type="NCBI Taxonomy" id="1817772"/>
    <lineage>
        <taxon>Bacteria</taxon>
        <taxon>Pseudomonadati</taxon>
        <taxon>Pseudomonadota</taxon>
        <taxon>Candidatus Lambdaproteobacteria</taxon>
    </lineage>
</organism>
<dbReference type="EMBL" id="MFNE01000049">
    <property type="protein sequence ID" value="OGG93468.1"/>
    <property type="molecule type" value="Genomic_DNA"/>
</dbReference>
<feature type="transmembrane region" description="Helical" evidence="1">
    <location>
        <begin position="199"/>
        <end position="220"/>
    </location>
</feature>
<feature type="transmembrane region" description="Helical" evidence="1">
    <location>
        <begin position="12"/>
        <end position="31"/>
    </location>
</feature>
<feature type="transmembrane region" description="Helical" evidence="1">
    <location>
        <begin position="232"/>
        <end position="250"/>
    </location>
</feature>
<feature type="transmembrane region" description="Helical" evidence="1">
    <location>
        <begin position="451"/>
        <end position="469"/>
    </location>
</feature>
<dbReference type="AlphaFoldDB" id="A0A1F6G5S3"/>